<feature type="transmembrane region" description="Helical" evidence="1">
    <location>
        <begin position="615"/>
        <end position="648"/>
    </location>
</feature>
<feature type="transmembrane region" description="Helical" evidence="1">
    <location>
        <begin position="371"/>
        <end position="390"/>
    </location>
</feature>
<dbReference type="PANTHER" id="PTHR43849:SF2">
    <property type="entry name" value="BLL3936 PROTEIN"/>
    <property type="match status" value="1"/>
</dbReference>
<accession>A0ABV9QL65</accession>
<feature type="transmembrane region" description="Helical" evidence="1">
    <location>
        <begin position="50"/>
        <end position="67"/>
    </location>
</feature>
<feature type="transmembrane region" description="Helical" evidence="1">
    <location>
        <begin position="559"/>
        <end position="579"/>
    </location>
</feature>
<keyword evidence="1" id="KW-1133">Transmembrane helix</keyword>
<dbReference type="PANTHER" id="PTHR43849">
    <property type="entry name" value="BLL3936 PROTEIN"/>
    <property type="match status" value="1"/>
</dbReference>
<dbReference type="Pfam" id="PF06808">
    <property type="entry name" value="DctM"/>
    <property type="match status" value="1"/>
</dbReference>
<feature type="transmembrane region" description="Helical" evidence="1">
    <location>
        <begin position="434"/>
        <end position="458"/>
    </location>
</feature>
<feature type="transmembrane region" description="Helical" evidence="1">
    <location>
        <begin position="104"/>
        <end position="122"/>
    </location>
</feature>
<sequence length="660" mass="70277">MFKKKKGEDPKVKDESVKNLTEQEIDQEELIRMLDKESAYRKLSGFWDKFILAILVCFTSFQIYTAITGTFPAQLQRMIHLGFVICLAYLLYPATKKGRRDRIFPLDYLFAAAFFGIVMYYLVNYEAIINRSGAYNSTDVILGAIGVILVMEACRRVVGLPIVVIATIFLVYAYFGKSMPGFLHHRGYAFPRIATHIFYTTEGIIGLPLGTCATYIFLFILFGAFLEKTGIGAFFIDLANAIAGHAAGGPAKVAVLTSALQGTISGSSVSNTVSTGSFTIPLMKSLGYRPEFAAAVEAAASTGGQIMPPIMGAAAFLIADAVGEPYIVIAKAAIIPAILYFTGIWMMIDFEAKKIGLVGIPKEDLPKVGPILKERGHLILPLIVIIVLLGMDYSPIYAASRGIIACIIVPYLRKSTHVPIKALGEAFVNGARNIIGVACACAVAGIIVGIVTLTGLGLKLGGGLLTAAGGNMYLTLFFTMITSLILGMGVPTTANYLITSTIAAPVVMQLGVPALSAHLFAFYFGILADITPPVALAAYAGSAIAKGNPFNTGVQATKLAIAAFLIPYIFVMNSALILVDTTALEVVRIIITSLVGMYGIAGGVSGWVQTKANPIIRILLIAAGLMLINPSLMTDIIGTITIAAVILFQKSRAKMSAKAS</sequence>
<dbReference type="InterPro" id="IPR010656">
    <property type="entry name" value="DctM"/>
</dbReference>
<dbReference type="InterPro" id="IPR011853">
    <property type="entry name" value="TRAP_DctM-Dct_fused"/>
</dbReference>
<dbReference type="EMBL" id="JBHSHL010000022">
    <property type="protein sequence ID" value="MFC4804669.1"/>
    <property type="molecule type" value="Genomic_DNA"/>
</dbReference>
<feature type="transmembrane region" description="Helical" evidence="1">
    <location>
        <begin position="325"/>
        <end position="350"/>
    </location>
</feature>
<evidence type="ECO:0000259" key="2">
    <source>
        <dbReference type="Pfam" id="PF06808"/>
    </source>
</evidence>
<proteinExistence type="predicted"/>
<evidence type="ECO:0000256" key="1">
    <source>
        <dbReference type="SAM" id="Phobius"/>
    </source>
</evidence>
<reference evidence="4" key="1">
    <citation type="journal article" date="2019" name="Int. J. Syst. Evol. Microbiol.">
        <title>The Global Catalogue of Microorganisms (GCM) 10K type strain sequencing project: providing services to taxonomists for standard genome sequencing and annotation.</title>
        <authorList>
            <consortium name="The Broad Institute Genomics Platform"/>
            <consortium name="The Broad Institute Genome Sequencing Center for Infectious Disease"/>
            <person name="Wu L."/>
            <person name="Ma J."/>
        </authorList>
    </citation>
    <scope>NUCLEOTIDE SEQUENCE [LARGE SCALE GENOMIC DNA]</scope>
    <source>
        <strain evidence="4">CCUG 46385</strain>
    </source>
</reference>
<dbReference type="Proteomes" id="UP001595916">
    <property type="component" value="Unassembled WGS sequence"/>
</dbReference>
<evidence type="ECO:0000313" key="3">
    <source>
        <dbReference type="EMBL" id="MFC4804669.1"/>
    </source>
</evidence>
<evidence type="ECO:0000313" key="4">
    <source>
        <dbReference type="Proteomes" id="UP001595916"/>
    </source>
</evidence>
<feature type="domain" description="TRAP C4-dicarboxylate transport system permease DctM subunit" evidence="2">
    <location>
        <begin position="145"/>
        <end position="580"/>
    </location>
</feature>
<feature type="transmembrane region" description="Helical" evidence="1">
    <location>
        <begin position="73"/>
        <end position="92"/>
    </location>
</feature>
<feature type="transmembrane region" description="Helical" evidence="1">
    <location>
        <begin position="158"/>
        <end position="175"/>
    </location>
</feature>
<organism evidence="3 4">
    <name type="scientific">Filifactor villosus</name>
    <dbReference type="NCBI Taxonomy" id="29374"/>
    <lineage>
        <taxon>Bacteria</taxon>
        <taxon>Bacillati</taxon>
        <taxon>Bacillota</taxon>
        <taxon>Clostridia</taxon>
        <taxon>Peptostreptococcales</taxon>
        <taxon>Filifactoraceae</taxon>
        <taxon>Filifactor</taxon>
    </lineage>
</organism>
<dbReference type="RefSeq" id="WP_379788183.1">
    <property type="nucleotide sequence ID" value="NZ_JBHSHL010000022.1"/>
</dbReference>
<protein>
    <submittedName>
        <fullName evidence="3">TRAP transporter permease</fullName>
    </submittedName>
</protein>
<feature type="transmembrane region" description="Helical" evidence="1">
    <location>
        <begin position="470"/>
        <end position="490"/>
    </location>
</feature>
<name>A0ABV9QL65_9FIRM</name>
<keyword evidence="4" id="KW-1185">Reference proteome</keyword>
<dbReference type="NCBIfam" id="TIGR02123">
    <property type="entry name" value="TRAP_fused"/>
    <property type="match status" value="1"/>
</dbReference>
<feature type="transmembrane region" description="Helical" evidence="1">
    <location>
        <begin position="586"/>
        <end position="609"/>
    </location>
</feature>
<comment type="caution">
    <text evidence="3">The sequence shown here is derived from an EMBL/GenBank/DDBJ whole genome shotgun (WGS) entry which is preliminary data.</text>
</comment>
<feature type="transmembrane region" description="Helical" evidence="1">
    <location>
        <begin position="134"/>
        <end position="151"/>
    </location>
</feature>
<feature type="transmembrane region" description="Helical" evidence="1">
    <location>
        <begin position="204"/>
        <end position="226"/>
    </location>
</feature>
<keyword evidence="1" id="KW-0472">Membrane</keyword>
<keyword evidence="1" id="KW-0812">Transmembrane</keyword>
<gene>
    <name evidence="3" type="ORF">ACFO4R_06185</name>
</gene>